<evidence type="ECO:0000256" key="7">
    <source>
        <dbReference type="SAM" id="SignalP"/>
    </source>
</evidence>
<keyword evidence="6" id="KW-0812">Transmembrane</keyword>
<feature type="chain" id="PRO_5038839277" description="Gram-positive cocci surface proteins LPxTG domain-containing protein" evidence="7">
    <location>
        <begin position="20"/>
        <end position="409"/>
    </location>
</feature>
<dbReference type="AlphaFoldDB" id="A0A242K057"/>
<keyword evidence="1" id="KW-0134">Cell wall</keyword>
<feature type="compositionally biased region" description="Low complexity" evidence="5">
    <location>
        <begin position="363"/>
        <end position="372"/>
    </location>
</feature>
<feature type="compositionally biased region" description="Low complexity" evidence="5">
    <location>
        <begin position="36"/>
        <end position="62"/>
    </location>
</feature>
<keyword evidence="6" id="KW-1133">Transmembrane helix</keyword>
<evidence type="ECO:0000259" key="8">
    <source>
        <dbReference type="Pfam" id="PF00746"/>
    </source>
</evidence>
<feature type="transmembrane region" description="Helical" evidence="6">
    <location>
        <begin position="388"/>
        <end position="405"/>
    </location>
</feature>
<keyword evidence="4" id="KW-0572">Peptidoglycan-anchor</keyword>
<evidence type="ECO:0000313" key="10">
    <source>
        <dbReference type="Proteomes" id="UP000194933"/>
    </source>
</evidence>
<feature type="region of interest" description="Disordered" evidence="5">
    <location>
        <begin position="346"/>
        <end position="380"/>
    </location>
</feature>
<dbReference type="EMBL" id="NGMO01000002">
    <property type="protein sequence ID" value="OTP11041.1"/>
    <property type="molecule type" value="Genomic_DNA"/>
</dbReference>
<feature type="region of interest" description="Disordered" evidence="5">
    <location>
        <begin position="168"/>
        <end position="200"/>
    </location>
</feature>
<evidence type="ECO:0000256" key="2">
    <source>
        <dbReference type="ARBA" id="ARBA00022525"/>
    </source>
</evidence>
<feature type="compositionally biased region" description="Low complexity" evidence="5">
    <location>
        <begin position="168"/>
        <end position="187"/>
    </location>
</feature>
<dbReference type="NCBIfam" id="TIGR01167">
    <property type="entry name" value="LPXTG_anchor"/>
    <property type="match status" value="1"/>
</dbReference>
<feature type="signal peptide" evidence="7">
    <location>
        <begin position="1"/>
        <end position="19"/>
    </location>
</feature>
<comment type="caution">
    <text evidence="9">The sequence shown here is derived from an EMBL/GenBank/DDBJ whole genome shotgun (WGS) entry which is preliminary data.</text>
</comment>
<dbReference type="Pfam" id="PF00746">
    <property type="entry name" value="Gram_pos_anchor"/>
    <property type="match status" value="1"/>
</dbReference>
<evidence type="ECO:0000256" key="1">
    <source>
        <dbReference type="ARBA" id="ARBA00022512"/>
    </source>
</evidence>
<feature type="region of interest" description="Disordered" evidence="5">
    <location>
        <begin position="23"/>
        <end position="64"/>
    </location>
</feature>
<feature type="domain" description="Gram-positive cocci surface proteins LPxTG" evidence="8">
    <location>
        <begin position="373"/>
        <end position="408"/>
    </location>
</feature>
<proteinExistence type="predicted"/>
<name>A0A242K057_9ENTE</name>
<dbReference type="Proteomes" id="UP000194933">
    <property type="component" value="Unassembled WGS sequence"/>
</dbReference>
<protein>
    <recommendedName>
        <fullName evidence="8">Gram-positive cocci surface proteins LPxTG domain-containing protein</fullName>
    </recommendedName>
</protein>
<organism evidence="9 10">
    <name type="scientific">Candidatus Enterococcus wittei</name>
    <dbReference type="NCBI Taxonomy" id="1987383"/>
    <lineage>
        <taxon>Bacteria</taxon>
        <taxon>Bacillati</taxon>
        <taxon>Bacillota</taxon>
        <taxon>Bacilli</taxon>
        <taxon>Lactobacillales</taxon>
        <taxon>Enterococcaceae</taxon>
        <taxon>Enterococcus</taxon>
    </lineage>
</organism>
<dbReference type="InterPro" id="IPR019931">
    <property type="entry name" value="LPXTG_anchor"/>
</dbReference>
<sequence length="409" mass="45420">MKLVSSVTLFSLLAPLTLAVNEPTTQSSTNDSSTPSIVETTDSTSSDVTQSSTTETTDSSIENNKETISEITVRYWDADPEKPFRKSIFRAEKGKKLNIKMISFDGWEIEGYVLDRDEDHDKNRDESRDEDLETELTPLEEDQKTLEVKALKDTYTLDIYYKKTDVTTQQTQDTVHTEASTETSESESIGRTNDFKPTIDSIDDSIEQTDEQTEPELSIIEEEPSLPAGEELTLTKEDLIEDYFDYSGNVDDLELTIESEYVYAIHPANSDKLYHSDLDALLGITRSNIIVMTEDYALENGYKKSDSNADAEIEAINQLKDGRYKITATDGTQDAEIILTIGDLKSVNQNPGQESSDTDTTESQETSNTTTQANVPTLPKTGSLNSNILTALGFSILSLGVAILIKNRS</sequence>
<accession>A0A242K057</accession>
<keyword evidence="3 7" id="KW-0732">Signal</keyword>
<keyword evidence="6" id="KW-0472">Membrane</keyword>
<evidence type="ECO:0000256" key="3">
    <source>
        <dbReference type="ARBA" id="ARBA00022729"/>
    </source>
</evidence>
<evidence type="ECO:0000256" key="6">
    <source>
        <dbReference type="SAM" id="Phobius"/>
    </source>
</evidence>
<keyword evidence="2" id="KW-0964">Secreted</keyword>
<gene>
    <name evidence="9" type="ORF">A5844_001175</name>
</gene>
<evidence type="ECO:0000256" key="5">
    <source>
        <dbReference type="SAM" id="MobiDB-lite"/>
    </source>
</evidence>
<feature type="compositionally biased region" description="Polar residues" evidence="5">
    <location>
        <begin position="23"/>
        <end position="35"/>
    </location>
</feature>
<dbReference type="RefSeq" id="WP_086284343.1">
    <property type="nucleotide sequence ID" value="NZ_NGMO01000002.1"/>
</dbReference>
<evidence type="ECO:0000313" key="9">
    <source>
        <dbReference type="EMBL" id="OTP11041.1"/>
    </source>
</evidence>
<keyword evidence="10" id="KW-1185">Reference proteome</keyword>
<reference evidence="9 10" key="1">
    <citation type="submission" date="2017-05" db="EMBL/GenBank/DDBJ databases">
        <title>The Genome Sequence of Enterococcus sp. 10A9_DIV0425.</title>
        <authorList>
            <consortium name="The Broad Institute Genomics Platform"/>
            <consortium name="The Broad Institute Genomic Center for Infectious Diseases"/>
            <person name="Earl A."/>
            <person name="Manson A."/>
            <person name="Schwartman J."/>
            <person name="Gilmore M."/>
            <person name="Abouelleil A."/>
            <person name="Cao P."/>
            <person name="Chapman S."/>
            <person name="Cusick C."/>
            <person name="Shea T."/>
            <person name="Young S."/>
            <person name="Neafsey D."/>
            <person name="Nusbaum C."/>
            <person name="Birren B."/>
        </authorList>
    </citation>
    <scope>NUCLEOTIDE SEQUENCE [LARGE SCALE GENOMIC DNA]</scope>
    <source>
        <strain evidence="9 10">10A9_DIV0425</strain>
    </source>
</reference>
<evidence type="ECO:0000256" key="4">
    <source>
        <dbReference type="ARBA" id="ARBA00023088"/>
    </source>
</evidence>